<reference evidence="1 2" key="1">
    <citation type="submission" date="2022-05" db="EMBL/GenBank/DDBJ databases">
        <title>S8-45 Sphingomonas ultraviolaceadurans.</title>
        <authorList>
            <person name="Liu Y."/>
        </authorList>
    </citation>
    <scope>NUCLEOTIDE SEQUENCE [LARGE SCALE GENOMIC DNA]</scope>
    <source>
        <strain evidence="1 2">S8-45</strain>
    </source>
</reference>
<name>A0ABY5MV86_9SPHN</name>
<evidence type="ECO:0000313" key="2">
    <source>
        <dbReference type="Proteomes" id="UP000831921"/>
    </source>
</evidence>
<organism evidence="1 2">
    <name type="scientific">Sphingomonas glaciei</name>
    <dbReference type="NCBI Taxonomy" id="2938948"/>
    <lineage>
        <taxon>Bacteria</taxon>
        <taxon>Pseudomonadati</taxon>
        <taxon>Pseudomonadota</taxon>
        <taxon>Alphaproteobacteria</taxon>
        <taxon>Sphingomonadales</taxon>
        <taxon>Sphingomonadaceae</taxon>
        <taxon>Sphingomonas</taxon>
    </lineage>
</organism>
<dbReference type="EMBL" id="CP097253">
    <property type="protein sequence ID" value="UUR07232.1"/>
    <property type="molecule type" value="Genomic_DNA"/>
</dbReference>
<proteinExistence type="predicted"/>
<gene>
    <name evidence="1" type="ORF">M1K48_09790</name>
</gene>
<dbReference type="Proteomes" id="UP000831921">
    <property type="component" value="Chromosome"/>
</dbReference>
<evidence type="ECO:0000313" key="1">
    <source>
        <dbReference type="EMBL" id="UUR07232.1"/>
    </source>
</evidence>
<sequence>MTNDKMMPDIEWLREAHHLDVIGIESAIDCDHTIQSLAPLAGLQSLRAFLGVSTRLAETSLMPLAECPKLEFLDIARYAPRFEFEQLRRARPDIFWRWFDPKAWGKATLKAIG</sequence>
<keyword evidence="2" id="KW-1185">Reference proteome</keyword>
<accession>A0ABY5MV86</accession>
<protein>
    <submittedName>
        <fullName evidence="1">Uncharacterized protein</fullName>
    </submittedName>
</protein>
<dbReference type="RefSeq" id="WP_249454811.1">
    <property type="nucleotide sequence ID" value="NZ_CP097253.1"/>
</dbReference>